<accession>A0AAP9YAG3</accession>
<protein>
    <submittedName>
        <fullName evidence="1">Uncharacterized protein</fullName>
    </submittedName>
</protein>
<evidence type="ECO:0000313" key="1">
    <source>
        <dbReference type="EMBL" id="QPQ94665.1"/>
    </source>
</evidence>
<dbReference type="AlphaFoldDB" id="A0AAP9YAG3"/>
<gene>
    <name evidence="1" type="ORF">I6H06_29055</name>
</gene>
<organism evidence="1 2">
    <name type="scientific">Burkholderia glumae</name>
    <name type="common">Pseudomonas glumae</name>
    <dbReference type="NCBI Taxonomy" id="337"/>
    <lineage>
        <taxon>Bacteria</taxon>
        <taxon>Pseudomonadati</taxon>
        <taxon>Pseudomonadota</taxon>
        <taxon>Betaproteobacteria</taxon>
        <taxon>Burkholderiales</taxon>
        <taxon>Burkholderiaceae</taxon>
        <taxon>Burkholderia</taxon>
    </lineage>
</organism>
<sequence length="126" mass="13632">MTSNPLSSPANDQPLGAAASRHADRYAPRIEAGGIVFHLRLAGGLRVEHIGIPFECRGRVFAIHRAPLLGVMQASRYDVADAATGWSIAGLRGDSVDEARAIALEALGRLSPAEWQRKFREMAKRS</sequence>
<evidence type="ECO:0000313" key="2">
    <source>
        <dbReference type="Proteomes" id="UP000594892"/>
    </source>
</evidence>
<keyword evidence="1" id="KW-0614">Plasmid</keyword>
<reference evidence="1 2" key="1">
    <citation type="submission" date="2020-12" db="EMBL/GenBank/DDBJ databases">
        <title>FDA dAtabase for Regulatory Grade micrObial Sequences (FDA-ARGOS): Supporting development and validation of Infectious Disease Dx tests.</title>
        <authorList>
            <person name="Minogue T."/>
            <person name="Wolcott M."/>
            <person name="Wasieloski L."/>
            <person name="Aguilar W."/>
            <person name="Moore D."/>
            <person name="Jaissle J."/>
            <person name="Tallon L."/>
            <person name="Sadzewicz L."/>
            <person name="Zhao X."/>
            <person name="Boylan J."/>
            <person name="Ott S."/>
            <person name="Bowen H."/>
            <person name="Vavikolanu K."/>
            <person name="Mehta A."/>
            <person name="Aluvathingal J."/>
            <person name="Nadendla S."/>
            <person name="Yan Y."/>
            <person name="Sichtig H."/>
        </authorList>
    </citation>
    <scope>NUCLEOTIDE SEQUENCE [LARGE SCALE GENOMIC DNA]</scope>
    <source>
        <strain evidence="1 2">FDAARGOS_949</strain>
        <plasmid evidence="1 2">unnamed1</plasmid>
    </source>
</reference>
<dbReference type="RefSeq" id="WP_012734093.1">
    <property type="nucleotide sequence ID" value="NZ_CP033637.1"/>
</dbReference>
<geneLocation type="plasmid" evidence="1 2">
    <name>unnamed1</name>
</geneLocation>
<proteinExistence type="predicted"/>
<dbReference type="Proteomes" id="UP000594892">
    <property type="component" value="Plasmid unnamed1"/>
</dbReference>
<name>A0AAP9YAG3_BURGL</name>
<dbReference type="EMBL" id="CP065602">
    <property type="protein sequence ID" value="QPQ94665.1"/>
    <property type="molecule type" value="Genomic_DNA"/>
</dbReference>
<dbReference type="GeneID" id="45693246"/>